<feature type="domain" description="XdhC- CoxI" evidence="1">
    <location>
        <begin position="16"/>
        <end position="80"/>
    </location>
</feature>
<dbReference type="Pfam" id="PF02625">
    <property type="entry name" value="XdhC_CoxI"/>
    <property type="match status" value="1"/>
</dbReference>
<sequence>MKENREIVRAMEEMKRSGRRMALATVVRVRGSAYRREGAKLLIEEGGNTVGVISGGCLEPDVAEVAKRVMADGRPALRRYELDEELVWG</sequence>
<dbReference type="Proteomes" id="UP001276854">
    <property type="component" value="Unassembled WGS sequence"/>
</dbReference>
<organism evidence="2 3">
    <name type="scientific">Clostridium boliviensis</name>
    <dbReference type="NCBI Taxonomy" id="318465"/>
    <lineage>
        <taxon>Bacteria</taxon>
        <taxon>Bacillati</taxon>
        <taxon>Bacillota</taxon>
        <taxon>Clostridia</taxon>
        <taxon>Eubacteriales</taxon>
        <taxon>Clostridiaceae</taxon>
        <taxon>Clostridium</taxon>
    </lineage>
</organism>
<feature type="non-terminal residue" evidence="2">
    <location>
        <position position="89"/>
    </location>
</feature>
<dbReference type="InterPro" id="IPR052698">
    <property type="entry name" value="MoCofactor_Util/Proc"/>
</dbReference>
<dbReference type="PANTHER" id="PTHR30388">
    <property type="entry name" value="ALDEHYDE OXIDOREDUCTASE MOLYBDENUM COFACTOR ASSEMBLY PROTEIN"/>
    <property type="match status" value="1"/>
</dbReference>
<evidence type="ECO:0000313" key="2">
    <source>
        <dbReference type="EMBL" id="MDW2797897.1"/>
    </source>
</evidence>
<protein>
    <submittedName>
        <fullName evidence="2">XdhC family protein</fullName>
    </submittedName>
</protein>
<name>A0ABU4GJU8_9CLOT</name>
<accession>A0ABU4GJU8</accession>
<evidence type="ECO:0000313" key="3">
    <source>
        <dbReference type="Proteomes" id="UP001276854"/>
    </source>
</evidence>
<dbReference type="RefSeq" id="WP_318064147.1">
    <property type="nucleotide sequence ID" value="NZ_JAWONS010000137.1"/>
</dbReference>
<dbReference type="EMBL" id="JAWONS010000137">
    <property type="protein sequence ID" value="MDW2797897.1"/>
    <property type="molecule type" value="Genomic_DNA"/>
</dbReference>
<dbReference type="InterPro" id="IPR003777">
    <property type="entry name" value="XdhC_CoxI"/>
</dbReference>
<reference evidence="2 3" key="1">
    <citation type="submission" date="2023-10" db="EMBL/GenBank/DDBJ databases">
        <title>A novel Glycoside Hydrolase 43-Like Enzyme from Clostrdium boliviensis is an Endo-xylanase, and a Candidate for Xylooligosaccharides Production from Different Xylan Substrates.</title>
        <authorList>
            <person name="Alvarez M.T."/>
            <person name="Rocabado-Villegas L.R."/>
            <person name="Salas-Veizaga D.M."/>
            <person name="Linares-Pasten J.A."/>
            <person name="Gudmundsdottir E.E."/>
            <person name="Hreggvidsson G.O."/>
            <person name="Adlercreutz P."/>
            <person name="Nordberg Karlsson E."/>
        </authorList>
    </citation>
    <scope>NUCLEOTIDE SEQUENCE [LARGE SCALE GENOMIC DNA]</scope>
    <source>
        <strain evidence="2 3">E-1</strain>
    </source>
</reference>
<gene>
    <name evidence="2" type="ORF">RZO55_09960</name>
</gene>
<keyword evidence="3" id="KW-1185">Reference proteome</keyword>
<evidence type="ECO:0000259" key="1">
    <source>
        <dbReference type="Pfam" id="PF02625"/>
    </source>
</evidence>
<dbReference type="PANTHER" id="PTHR30388:SF4">
    <property type="entry name" value="MOLYBDENUM COFACTOR INSERTION CHAPERONE PAOD"/>
    <property type="match status" value="1"/>
</dbReference>
<comment type="caution">
    <text evidence="2">The sequence shown here is derived from an EMBL/GenBank/DDBJ whole genome shotgun (WGS) entry which is preliminary data.</text>
</comment>
<proteinExistence type="predicted"/>